<evidence type="ECO:0000256" key="1">
    <source>
        <dbReference type="SAM" id="MobiDB-lite"/>
    </source>
</evidence>
<proteinExistence type="predicted"/>
<dbReference type="InterPro" id="IPR032830">
    <property type="entry name" value="XPB/Ssl2_N"/>
</dbReference>
<protein>
    <submittedName>
        <fullName evidence="3">Helicase-associated domain-containing protein</fullName>
    </submittedName>
</protein>
<accession>A0A7X0VZT2</accession>
<dbReference type="GO" id="GO:0004386">
    <property type="term" value="F:helicase activity"/>
    <property type="evidence" value="ECO:0007669"/>
    <property type="project" value="UniProtKB-KW"/>
</dbReference>
<dbReference type="AlphaFoldDB" id="A0A7X0VZT2"/>
<dbReference type="Pfam" id="PF13625">
    <property type="entry name" value="Helicase_C_3"/>
    <property type="match status" value="1"/>
</dbReference>
<evidence type="ECO:0000259" key="2">
    <source>
        <dbReference type="Pfam" id="PF13625"/>
    </source>
</evidence>
<comment type="caution">
    <text evidence="3">The sequence shown here is derived from an EMBL/GenBank/DDBJ whole genome shotgun (WGS) entry which is preliminary data.</text>
</comment>
<evidence type="ECO:0000313" key="3">
    <source>
        <dbReference type="EMBL" id="MBB6735877.1"/>
    </source>
</evidence>
<gene>
    <name evidence="3" type="ORF">H7C18_33700</name>
</gene>
<keyword evidence="3" id="KW-0067">ATP-binding</keyword>
<sequence>MKLEETLRRLPPALRDLLAAHPAYAERIAKGLTLDQAAGSPDLPRQWTERADPVSRWLLRLIIRSYGCLPFEESALERLAIASSAGSGRDRPGRTDAPDGPDRPDGSGEGWTGAEIRVAVRGLLQAGILFAVRKAWGDRLLYLPGDRAPLWQLALFPMRPAPLPPERQSQACSDTAGSRLPLSLELFLALAEIRRGGLPVTAKGAPNKARIAKLAGAMRLTADEIRAADLAFARPEGVPEQAAFVLDAALRKRWLRRLPNRWEAAERPFGAGAPDEPDLPPSALDAELLDLVAAEYGGAEAALHFAATALRGLEPGVWYRERDTIPAEPFSGPSPELAAAHGRWLALTAALGWMERGTAGGEPVCRWLIDPRPMALQAGEPLDAGCLIVQPDGEIWAPAETGMAARWTLELLADRQTADQAMFIYRLTRESCLRAHEAGFTLRDALSWLEAQSGAPAPHAVRLSLADWFGRFGRLTLGEETLLRVDDAELAGKLAQDAALGPLLRERLAAGVFAVAAGKRDELARRLRELGYPPAAGAESATGPDNRAATPASQAATATGDGAPRGLSVYEPDDRIPAWEQLFPGLDSVPPAWLRQTGRYHVSTRRKLVERALAWRTSLQVKLEGEERLGLFVPETLEADGDGWRVAGRFRDGGVSGERLELAGDRLAELKIELPGEDREKKAGAGQRIDR</sequence>
<feature type="domain" description="Helicase XPB/Ssl2 N-terminal" evidence="2">
    <location>
        <begin position="387"/>
        <end position="509"/>
    </location>
</feature>
<reference evidence="3 4" key="1">
    <citation type="submission" date="2020-08" db="EMBL/GenBank/DDBJ databases">
        <title>Cohnella phylogeny.</title>
        <authorList>
            <person name="Dunlap C."/>
        </authorList>
    </citation>
    <scope>NUCLEOTIDE SEQUENCE [LARGE SCALE GENOMIC DNA]</scope>
    <source>
        <strain evidence="3 4">CBP 2801</strain>
    </source>
</reference>
<feature type="region of interest" description="Disordered" evidence="1">
    <location>
        <begin position="535"/>
        <end position="566"/>
    </location>
</feature>
<feature type="compositionally biased region" description="Low complexity" evidence="1">
    <location>
        <begin position="548"/>
        <end position="559"/>
    </location>
</feature>
<dbReference type="EMBL" id="JACJVO010000059">
    <property type="protein sequence ID" value="MBB6735877.1"/>
    <property type="molecule type" value="Genomic_DNA"/>
</dbReference>
<evidence type="ECO:0000313" key="4">
    <source>
        <dbReference type="Proteomes" id="UP000564644"/>
    </source>
</evidence>
<feature type="compositionally biased region" description="Basic and acidic residues" evidence="1">
    <location>
        <begin position="88"/>
        <end position="106"/>
    </location>
</feature>
<keyword evidence="3" id="KW-0547">Nucleotide-binding</keyword>
<dbReference type="Proteomes" id="UP000564644">
    <property type="component" value="Unassembled WGS sequence"/>
</dbReference>
<keyword evidence="3" id="KW-0347">Helicase</keyword>
<organism evidence="3 4">
    <name type="scientific">Cohnella zeiphila</name>
    <dbReference type="NCBI Taxonomy" id="2761120"/>
    <lineage>
        <taxon>Bacteria</taxon>
        <taxon>Bacillati</taxon>
        <taxon>Bacillota</taxon>
        <taxon>Bacilli</taxon>
        <taxon>Bacillales</taxon>
        <taxon>Paenibacillaceae</taxon>
        <taxon>Cohnella</taxon>
    </lineage>
</organism>
<name>A0A7X0VZT2_9BACL</name>
<feature type="region of interest" description="Disordered" evidence="1">
    <location>
        <begin position="84"/>
        <end position="111"/>
    </location>
</feature>
<dbReference type="RefSeq" id="WP_185133527.1">
    <property type="nucleotide sequence ID" value="NZ_JACJVO010000059.1"/>
</dbReference>
<keyword evidence="3" id="KW-0378">Hydrolase</keyword>
<keyword evidence="4" id="KW-1185">Reference proteome</keyword>